<name>A0A432W4U1_9GAMM</name>
<dbReference type="InterPro" id="IPR011324">
    <property type="entry name" value="Cytotoxic_necrot_fac-like_cat"/>
</dbReference>
<dbReference type="GO" id="GO:0016787">
    <property type="term" value="F:hydrolase activity"/>
    <property type="evidence" value="ECO:0007669"/>
    <property type="project" value="UniProtKB-KW"/>
</dbReference>
<dbReference type="PANTHER" id="PTHR30616">
    <property type="entry name" value="UNCHARACTERIZED PROTEIN YFIH"/>
    <property type="match status" value="1"/>
</dbReference>
<proteinExistence type="inferred from homology"/>
<sequence>MINTFKADWPVINDVQALTTSRHGGVSVAPYGELNLATHVGDLPAAVQQNRRRLVKQLQLPDEPNWLSQTHSTGLVRIGEDGLADLPDADAAYTQVTNQVLVIMSADCLPVFLATRDGRELALVHAGWRGMASGIIKRALRQFEAPGEQICAWLGPAIGADAFEVGEDVRSAMLLQDPAHEEAFKPFGMHWKADLYKLARQQLGSASVGFIGGGQYCTYNQPEDFYSHRRDGTTGRMASLLWRS</sequence>
<dbReference type="CDD" id="cd16833">
    <property type="entry name" value="YfiH"/>
    <property type="match status" value="1"/>
</dbReference>
<evidence type="ECO:0000256" key="6">
    <source>
        <dbReference type="ARBA" id="ARBA00022833"/>
    </source>
</evidence>
<dbReference type="SUPFAM" id="SSF64438">
    <property type="entry name" value="CNF1/YfiH-like putative cysteine hydrolases"/>
    <property type="match status" value="1"/>
</dbReference>
<dbReference type="NCBIfam" id="TIGR00726">
    <property type="entry name" value="peptidoglycan editing factor PgeF"/>
    <property type="match status" value="1"/>
</dbReference>
<accession>A0A432W4U1</accession>
<evidence type="ECO:0000256" key="2">
    <source>
        <dbReference type="ARBA" id="ARBA00007353"/>
    </source>
</evidence>
<dbReference type="Gene3D" id="3.60.140.10">
    <property type="entry name" value="CNF1/YfiH-like putative cysteine hydrolases"/>
    <property type="match status" value="1"/>
</dbReference>
<dbReference type="Proteomes" id="UP000288293">
    <property type="component" value="Unassembled WGS sequence"/>
</dbReference>
<comment type="catalytic activity">
    <reaction evidence="8">
        <text>adenosine + phosphate = alpha-D-ribose 1-phosphate + adenine</text>
        <dbReference type="Rhea" id="RHEA:27642"/>
        <dbReference type="ChEBI" id="CHEBI:16335"/>
        <dbReference type="ChEBI" id="CHEBI:16708"/>
        <dbReference type="ChEBI" id="CHEBI:43474"/>
        <dbReference type="ChEBI" id="CHEBI:57720"/>
        <dbReference type="EC" id="2.4.2.1"/>
    </reaction>
    <physiologicalReaction direction="left-to-right" evidence="8">
        <dbReference type="Rhea" id="RHEA:27643"/>
    </physiologicalReaction>
</comment>
<keyword evidence="5" id="KW-0378">Hydrolase</keyword>
<reference evidence="11 12" key="1">
    <citation type="journal article" date="2011" name="Front. Microbiol.">
        <title>Genomic signatures of strain selection and enhancement in Bacillus atrophaeus var. globigii, a historical biowarfare simulant.</title>
        <authorList>
            <person name="Gibbons H.S."/>
            <person name="Broomall S.M."/>
            <person name="McNew L.A."/>
            <person name="Daligault H."/>
            <person name="Chapman C."/>
            <person name="Bruce D."/>
            <person name="Karavis M."/>
            <person name="Krepps M."/>
            <person name="McGregor P.A."/>
            <person name="Hong C."/>
            <person name="Park K.H."/>
            <person name="Akmal A."/>
            <person name="Feldman A."/>
            <person name="Lin J.S."/>
            <person name="Chang W.E."/>
            <person name="Higgs B.W."/>
            <person name="Demirev P."/>
            <person name="Lindquist J."/>
            <person name="Liem A."/>
            <person name="Fochler E."/>
            <person name="Read T.D."/>
            <person name="Tapia R."/>
            <person name="Johnson S."/>
            <person name="Bishop-Lilly K.A."/>
            <person name="Detter C."/>
            <person name="Han C."/>
            <person name="Sozhamannan S."/>
            <person name="Rosenzweig C.N."/>
            <person name="Skowronski E.W."/>
        </authorList>
    </citation>
    <scope>NUCLEOTIDE SEQUENCE [LARGE SCALE GENOMIC DNA]</scope>
    <source>
        <strain evidence="11 12">MLST1</strain>
    </source>
</reference>
<keyword evidence="3" id="KW-0808">Transferase</keyword>
<gene>
    <name evidence="11" type="ORF">CWE09_11775</name>
</gene>
<evidence type="ECO:0000256" key="5">
    <source>
        <dbReference type="ARBA" id="ARBA00022801"/>
    </source>
</evidence>
<dbReference type="AlphaFoldDB" id="A0A432W4U1"/>
<comment type="catalytic activity">
    <reaction evidence="7">
        <text>adenosine + H2O + H(+) = inosine + NH4(+)</text>
        <dbReference type="Rhea" id="RHEA:24408"/>
        <dbReference type="ChEBI" id="CHEBI:15377"/>
        <dbReference type="ChEBI" id="CHEBI:15378"/>
        <dbReference type="ChEBI" id="CHEBI:16335"/>
        <dbReference type="ChEBI" id="CHEBI:17596"/>
        <dbReference type="ChEBI" id="CHEBI:28938"/>
        <dbReference type="EC" id="3.5.4.4"/>
    </reaction>
    <physiologicalReaction direction="left-to-right" evidence="7">
        <dbReference type="Rhea" id="RHEA:24409"/>
    </physiologicalReaction>
</comment>
<keyword evidence="4" id="KW-0479">Metal-binding</keyword>
<evidence type="ECO:0000256" key="10">
    <source>
        <dbReference type="RuleBase" id="RU361274"/>
    </source>
</evidence>
<evidence type="ECO:0000256" key="4">
    <source>
        <dbReference type="ARBA" id="ARBA00022723"/>
    </source>
</evidence>
<dbReference type="GO" id="GO:0017061">
    <property type="term" value="F:S-methyl-5-thioadenosine phosphorylase activity"/>
    <property type="evidence" value="ECO:0007669"/>
    <property type="project" value="UniProtKB-EC"/>
</dbReference>
<keyword evidence="6" id="KW-0862">Zinc</keyword>
<evidence type="ECO:0000313" key="12">
    <source>
        <dbReference type="Proteomes" id="UP000288293"/>
    </source>
</evidence>
<evidence type="ECO:0000256" key="8">
    <source>
        <dbReference type="ARBA" id="ARBA00048968"/>
    </source>
</evidence>
<keyword evidence="12" id="KW-1185">Reference proteome</keyword>
<dbReference type="OrthoDB" id="4279at2"/>
<comment type="caution">
    <text evidence="11">The sequence shown here is derived from an EMBL/GenBank/DDBJ whole genome shotgun (WGS) entry which is preliminary data.</text>
</comment>
<comment type="catalytic activity">
    <reaction evidence="9">
        <text>S-methyl-5'-thioadenosine + phosphate = 5-(methylsulfanyl)-alpha-D-ribose 1-phosphate + adenine</text>
        <dbReference type="Rhea" id="RHEA:11852"/>
        <dbReference type="ChEBI" id="CHEBI:16708"/>
        <dbReference type="ChEBI" id="CHEBI:17509"/>
        <dbReference type="ChEBI" id="CHEBI:43474"/>
        <dbReference type="ChEBI" id="CHEBI:58533"/>
        <dbReference type="EC" id="2.4.2.28"/>
    </reaction>
    <physiologicalReaction direction="left-to-right" evidence="9">
        <dbReference type="Rhea" id="RHEA:11853"/>
    </physiologicalReaction>
</comment>
<evidence type="ECO:0000256" key="1">
    <source>
        <dbReference type="ARBA" id="ARBA00000553"/>
    </source>
</evidence>
<dbReference type="InterPro" id="IPR038371">
    <property type="entry name" value="Cu_polyphenol_OxRdtase_sf"/>
</dbReference>
<dbReference type="EMBL" id="PIPL01000002">
    <property type="protein sequence ID" value="RUO24523.1"/>
    <property type="molecule type" value="Genomic_DNA"/>
</dbReference>
<dbReference type="RefSeq" id="WP_126804224.1">
    <property type="nucleotide sequence ID" value="NZ_PIPL01000002.1"/>
</dbReference>
<evidence type="ECO:0000256" key="7">
    <source>
        <dbReference type="ARBA" id="ARBA00047989"/>
    </source>
</evidence>
<evidence type="ECO:0000256" key="9">
    <source>
        <dbReference type="ARBA" id="ARBA00049893"/>
    </source>
</evidence>
<dbReference type="Pfam" id="PF02578">
    <property type="entry name" value="Cu-oxidase_4"/>
    <property type="match status" value="1"/>
</dbReference>
<protein>
    <recommendedName>
        <fullName evidence="10">Purine nucleoside phosphorylase</fullName>
    </recommendedName>
</protein>
<evidence type="ECO:0000256" key="3">
    <source>
        <dbReference type="ARBA" id="ARBA00022679"/>
    </source>
</evidence>
<evidence type="ECO:0000313" key="11">
    <source>
        <dbReference type="EMBL" id="RUO24523.1"/>
    </source>
</evidence>
<organism evidence="11 12">
    <name type="scientific">Aliidiomarina minuta</name>
    <dbReference type="NCBI Taxonomy" id="880057"/>
    <lineage>
        <taxon>Bacteria</taxon>
        <taxon>Pseudomonadati</taxon>
        <taxon>Pseudomonadota</taxon>
        <taxon>Gammaproteobacteria</taxon>
        <taxon>Alteromonadales</taxon>
        <taxon>Idiomarinaceae</taxon>
        <taxon>Aliidiomarina</taxon>
    </lineage>
</organism>
<dbReference type="PANTHER" id="PTHR30616:SF2">
    <property type="entry name" value="PURINE NUCLEOSIDE PHOSPHORYLASE LACC1"/>
    <property type="match status" value="1"/>
</dbReference>
<dbReference type="InterPro" id="IPR003730">
    <property type="entry name" value="Cu_polyphenol_OxRdtase"/>
</dbReference>
<dbReference type="GO" id="GO:0005507">
    <property type="term" value="F:copper ion binding"/>
    <property type="evidence" value="ECO:0007669"/>
    <property type="project" value="TreeGrafter"/>
</dbReference>
<comment type="catalytic activity">
    <reaction evidence="1">
        <text>inosine + phosphate = alpha-D-ribose 1-phosphate + hypoxanthine</text>
        <dbReference type="Rhea" id="RHEA:27646"/>
        <dbReference type="ChEBI" id="CHEBI:17368"/>
        <dbReference type="ChEBI" id="CHEBI:17596"/>
        <dbReference type="ChEBI" id="CHEBI:43474"/>
        <dbReference type="ChEBI" id="CHEBI:57720"/>
        <dbReference type="EC" id="2.4.2.1"/>
    </reaction>
    <physiologicalReaction direction="left-to-right" evidence="1">
        <dbReference type="Rhea" id="RHEA:27647"/>
    </physiologicalReaction>
</comment>
<comment type="similarity">
    <text evidence="2 10">Belongs to the purine nucleoside phosphorylase YfiH/LACC1 family.</text>
</comment>